<proteinExistence type="predicted"/>
<protein>
    <submittedName>
        <fullName evidence="3">Uncharacterized protein</fullName>
    </submittedName>
</protein>
<gene>
    <name evidence="3" type="ORF">APAL1065_LOCUS4780</name>
</gene>
<feature type="compositionally biased region" description="Low complexity" evidence="1">
    <location>
        <begin position="47"/>
        <end position="60"/>
    </location>
</feature>
<dbReference type="AlphaFoldDB" id="A0A7S2VCU4"/>
<evidence type="ECO:0000256" key="2">
    <source>
        <dbReference type="SAM" id="Phobius"/>
    </source>
</evidence>
<dbReference type="EMBL" id="HBHT01007179">
    <property type="protein sequence ID" value="CAD9949828.1"/>
    <property type="molecule type" value="Transcribed_RNA"/>
</dbReference>
<evidence type="ECO:0000313" key="3">
    <source>
        <dbReference type="EMBL" id="CAD9949828.1"/>
    </source>
</evidence>
<keyword evidence="2" id="KW-0812">Transmembrane</keyword>
<feature type="transmembrane region" description="Helical" evidence="2">
    <location>
        <begin position="17"/>
        <end position="36"/>
    </location>
</feature>
<feature type="compositionally biased region" description="Basic residues" evidence="1">
    <location>
        <begin position="87"/>
        <end position="99"/>
    </location>
</feature>
<name>A0A7S2VCU4_9STRA</name>
<evidence type="ECO:0000256" key="1">
    <source>
        <dbReference type="SAM" id="MobiDB-lite"/>
    </source>
</evidence>
<accession>A0A7S2VCU4</accession>
<keyword evidence="2" id="KW-0472">Membrane</keyword>
<reference evidence="3" key="1">
    <citation type="submission" date="2021-01" db="EMBL/GenBank/DDBJ databases">
        <authorList>
            <person name="Corre E."/>
            <person name="Pelletier E."/>
            <person name="Niang G."/>
            <person name="Scheremetjew M."/>
            <person name="Finn R."/>
            <person name="Kale V."/>
            <person name="Holt S."/>
            <person name="Cochrane G."/>
            <person name="Meng A."/>
            <person name="Brown T."/>
            <person name="Cohen L."/>
        </authorList>
    </citation>
    <scope>NUCLEOTIDE SEQUENCE</scope>
    <source>
        <strain evidence="3">CCMP125</strain>
    </source>
</reference>
<sequence>MSDTTIIMDSIVIPAELQIPLVVVVGLVGFLMVLYLSSISVQQGKGVPEAAATSETTTPVPGTPTKAGKDGKLGSPLGTLQTPAGRRSARLNRKTRKED</sequence>
<feature type="region of interest" description="Disordered" evidence="1">
    <location>
        <begin position="46"/>
        <end position="99"/>
    </location>
</feature>
<organism evidence="3">
    <name type="scientific">Entomoneis paludosa</name>
    <dbReference type="NCBI Taxonomy" id="265537"/>
    <lineage>
        <taxon>Eukaryota</taxon>
        <taxon>Sar</taxon>
        <taxon>Stramenopiles</taxon>
        <taxon>Ochrophyta</taxon>
        <taxon>Bacillariophyta</taxon>
        <taxon>Bacillariophyceae</taxon>
        <taxon>Bacillariophycidae</taxon>
        <taxon>Entomoneidaceae</taxon>
        <taxon>Entomoneis</taxon>
    </lineage>
</organism>
<keyword evidence="2" id="KW-1133">Transmembrane helix</keyword>